<dbReference type="EMBL" id="QAOL01000009">
    <property type="protein sequence ID" value="PTQ86684.1"/>
    <property type="molecule type" value="Genomic_DNA"/>
</dbReference>
<evidence type="ECO:0008006" key="3">
    <source>
        <dbReference type="Google" id="ProtNLM"/>
    </source>
</evidence>
<feature type="non-terminal residue" evidence="1">
    <location>
        <position position="1"/>
    </location>
</feature>
<dbReference type="AlphaFoldDB" id="A0A2T5IS92"/>
<name>A0A2T5IS92_9PROT</name>
<comment type="caution">
    <text evidence="1">The sequence shown here is derived from an EMBL/GenBank/DDBJ whole genome shotgun (WGS) entry which is preliminary data.</text>
</comment>
<protein>
    <recommendedName>
        <fullName evidence="3">IS30 family transposase</fullName>
    </recommendedName>
</protein>
<sequence length="72" mass="8284">YKALFIQSRGALKKELLRQLRTQRVMRQSKHFNTKGNARGANIDAVSIHDWPQEVNDRIIPGHWEGDLICGT</sequence>
<evidence type="ECO:0000313" key="1">
    <source>
        <dbReference type="EMBL" id="PTQ86684.1"/>
    </source>
</evidence>
<gene>
    <name evidence="1" type="ORF">C8R28_1009113</name>
</gene>
<dbReference type="Proteomes" id="UP000244110">
    <property type="component" value="Unassembled WGS sequence"/>
</dbReference>
<organism evidence="1 2">
    <name type="scientific">Nitrosomonas ureae</name>
    <dbReference type="NCBI Taxonomy" id="44577"/>
    <lineage>
        <taxon>Bacteria</taxon>
        <taxon>Pseudomonadati</taxon>
        <taxon>Pseudomonadota</taxon>
        <taxon>Betaproteobacteria</taxon>
        <taxon>Nitrosomonadales</taxon>
        <taxon>Nitrosomonadaceae</taxon>
        <taxon>Nitrosomonas</taxon>
    </lineage>
</organism>
<evidence type="ECO:0000313" key="2">
    <source>
        <dbReference type="Proteomes" id="UP000244110"/>
    </source>
</evidence>
<proteinExistence type="predicted"/>
<reference evidence="1 2" key="1">
    <citation type="submission" date="2018-04" db="EMBL/GenBank/DDBJ databases">
        <title>Active sludge and wastewater microbial communities from Klosterneuburg, Austria.</title>
        <authorList>
            <person name="Wagner M."/>
        </authorList>
    </citation>
    <scope>NUCLEOTIDE SEQUENCE [LARGE SCALE GENOMIC DNA]</scope>
    <source>
        <strain evidence="1 2">Nm4</strain>
    </source>
</reference>
<accession>A0A2T5IS92</accession>